<accession>A0A0E9XBQ1</accession>
<reference evidence="1" key="2">
    <citation type="journal article" date="2015" name="Fish Shellfish Immunol.">
        <title>Early steps in the European eel (Anguilla anguilla)-Vibrio vulnificus interaction in the gills: Role of the RtxA13 toxin.</title>
        <authorList>
            <person name="Callol A."/>
            <person name="Pajuelo D."/>
            <person name="Ebbesson L."/>
            <person name="Teles M."/>
            <person name="MacKenzie S."/>
            <person name="Amaro C."/>
        </authorList>
    </citation>
    <scope>NUCLEOTIDE SEQUENCE</scope>
</reference>
<sequence>MQMSAIIFQAVIQLIIGDASKHIAKKGYLSLIYVSIIKKSQRSNC</sequence>
<reference evidence="1" key="1">
    <citation type="submission" date="2014-11" db="EMBL/GenBank/DDBJ databases">
        <authorList>
            <person name="Amaro Gonzalez C."/>
        </authorList>
    </citation>
    <scope>NUCLEOTIDE SEQUENCE</scope>
</reference>
<protein>
    <submittedName>
        <fullName evidence="1">Uncharacterized protein</fullName>
    </submittedName>
</protein>
<dbReference type="EMBL" id="GBXM01008385">
    <property type="protein sequence ID" value="JAI00193.1"/>
    <property type="molecule type" value="Transcribed_RNA"/>
</dbReference>
<evidence type="ECO:0000313" key="1">
    <source>
        <dbReference type="EMBL" id="JAI00193.1"/>
    </source>
</evidence>
<organism evidence="1">
    <name type="scientific">Anguilla anguilla</name>
    <name type="common">European freshwater eel</name>
    <name type="synonym">Muraena anguilla</name>
    <dbReference type="NCBI Taxonomy" id="7936"/>
    <lineage>
        <taxon>Eukaryota</taxon>
        <taxon>Metazoa</taxon>
        <taxon>Chordata</taxon>
        <taxon>Craniata</taxon>
        <taxon>Vertebrata</taxon>
        <taxon>Euteleostomi</taxon>
        <taxon>Actinopterygii</taxon>
        <taxon>Neopterygii</taxon>
        <taxon>Teleostei</taxon>
        <taxon>Anguilliformes</taxon>
        <taxon>Anguillidae</taxon>
        <taxon>Anguilla</taxon>
    </lineage>
</organism>
<proteinExistence type="predicted"/>
<dbReference type="AlphaFoldDB" id="A0A0E9XBQ1"/>
<name>A0A0E9XBQ1_ANGAN</name>